<dbReference type="Pfam" id="PF09832">
    <property type="entry name" value="DUF2059"/>
    <property type="match status" value="1"/>
</dbReference>
<feature type="signal peptide" evidence="1">
    <location>
        <begin position="1"/>
        <end position="21"/>
    </location>
</feature>
<proteinExistence type="predicted"/>
<feature type="domain" description="DUF2059" evidence="2">
    <location>
        <begin position="101"/>
        <end position="154"/>
    </location>
</feature>
<evidence type="ECO:0000259" key="2">
    <source>
        <dbReference type="Pfam" id="PF09832"/>
    </source>
</evidence>
<dbReference type="Proteomes" id="UP000566324">
    <property type="component" value="Unassembled WGS sequence"/>
</dbReference>
<dbReference type="AlphaFoldDB" id="A0A7W7B4G3"/>
<keyword evidence="1" id="KW-0732">Signal</keyword>
<name>A0A7W7B4G3_9SPHN</name>
<evidence type="ECO:0000313" key="3">
    <source>
        <dbReference type="EMBL" id="MBB4633764.1"/>
    </source>
</evidence>
<comment type="caution">
    <text evidence="3">The sequence shown here is derived from an EMBL/GenBank/DDBJ whole genome shotgun (WGS) entry which is preliminary data.</text>
</comment>
<feature type="chain" id="PRO_5031210915" evidence="1">
    <location>
        <begin position="22"/>
        <end position="177"/>
    </location>
</feature>
<dbReference type="RefSeq" id="WP_184071652.1">
    <property type="nucleotide sequence ID" value="NZ_JACHNZ010000056.1"/>
</dbReference>
<dbReference type="EMBL" id="JACHNZ010000056">
    <property type="protein sequence ID" value="MBB4633764.1"/>
    <property type="molecule type" value="Genomic_DNA"/>
</dbReference>
<dbReference type="InterPro" id="IPR018637">
    <property type="entry name" value="DUF2059"/>
</dbReference>
<evidence type="ECO:0000313" key="4">
    <source>
        <dbReference type="Proteomes" id="UP000566324"/>
    </source>
</evidence>
<sequence>MKARLLTLAAALLLAAPPALAAEPNRAAQLVSLMGVEAKLDEVFSTLVPMFGTQVVAQLETEQGTSGTVRNLIENGRGGRERLQKILAEEFLAELRKTYPAMLAEFTAAYRTALSPAELDAAIAFLKSPAGQKFIAAEKQTQASMKAIGERAGMTAGMAAVSNGFARAQREMLDEAK</sequence>
<gene>
    <name evidence="3" type="ORF">GGQ98_003414</name>
</gene>
<accession>A0A7W7B4G3</accession>
<protein>
    <submittedName>
        <fullName evidence="3">FMN phosphatase YigB (HAD superfamily)</fullName>
    </submittedName>
</protein>
<evidence type="ECO:0000256" key="1">
    <source>
        <dbReference type="SAM" id="SignalP"/>
    </source>
</evidence>
<reference evidence="3 4" key="1">
    <citation type="submission" date="2020-08" db="EMBL/GenBank/DDBJ databases">
        <title>Genomic Encyclopedia of Type Strains, Phase IV (KMG-IV): sequencing the most valuable type-strain genomes for metagenomic binning, comparative biology and taxonomic classification.</title>
        <authorList>
            <person name="Goeker M."/>
        </authorList>
    </citation>
    <scope>NUCLEOTIDE SEQUENCE [LARGE SCALE GENOMIC DNA]</scope>
    <source>
        <strain evidence="3 4">DSM 17328</strain>
    </source>
</reference>
<keyword evidence="4" id="KW-1185">Reference proteome</keyword>
<organism evidence="3 4">
    <name type="scientific">Sphingosinicella soli</name>
    <dbReference type="NCBI Taxonomy" id="333708"/>
    <lineage>
        <taxon>Bacteria</taxon>
        <taxon>Pseudomonadati</taxon>
        <taxon>Pseudomonadota</taxon>
        <taxon>Alphaproteobacteria</taxon>
        <taxon>Sphingomonadales</taxon>
        <taxon>Sphingosinicellaceae</taxon>
        <taxon>Sphingosinicella</taxon>
    </lineage>
</organism>